<comment type="caution">
    <text evidence="1">The sequence shown here is derived from an EMBL/GenBank/DDBJ whole genome shotgun (WGS) entry which is preliminary data.</text>
</comment>
<dbReference type="InterPro" id="IPR029060">
    <property type="entry name" value="PIN-like_dom_sf"/>
</dbReference>
<dbReference type="SUPFAM" id="SSF88723">
    <property type="entry name" value="PIN domain-like"/>
    <property type="match status" value="1"/>
</dbReference>
<evidence type="ECO:0000313" key="2">
    <source>
        <dbReference type="Proteomes" id="UP000297540"/>
    </source>
</evidence>
<organism evidence="1 2">
    <name type="scientific">Mucilaginibacter psychrotolerans</name>
    <dbReference type="NCBI Taxonomy" id="1524096"/>
    <lineage>
        <taxon>Bacteria</taxon>
        <taxon>Pseudomonadati</taxon>
        <taxon>Bacteroidota</taxon>
        <taxon>Sphingobacteriia</taxon>
        <taxon>Sphingobacteriales</taxon>
        <taxon>Sphingobacteriaceae</taxon>
        <taxon>Mucilaginibacter</taxon>
    </lineage>
</organism>
<keyword evidence="2" id="KW-1185">Reference proteome</keyword>
<dbReference type="AlphaFoldDB" id="A0A4Y8SME4"/>
<proteinExistence type="predicted"/>
<gene>
    <name evidence="1" type="ORF">E2R66_02945</name>
</gene>
<name>A0A4Y8SME4_9SPHI</name>
<sequence>MNSDKYLLDTHALIWFQKNNPRLSSKAISIIENSSNIILFSQVSLF</sequence>
<reference evidence="1 2" key="1">
    <citation type="journal article" date="2017" name="Int. J. Syst. Evol. Microbiol.">
        <title>Mucilaginibacterpsychrotolerans sp. nov., isolated from peatlands.</title>
        <authorList>
            <person name="Deng Y."/>
            <person name="Shen L."/>
            <person name="Xu B."/>
            <person name="Liu Y."/>
            <person name="Gu Z."/>
            <person name="Liu H."/>
            <person name="Zhou Y."/>
        </authorList>
    </citation>
    <scope>NUCLEOTIDE SEQUENCE [LARGE SCALE GENOMIC DNA]</scope>
    <source>
        <strain evidence="1 2">NH7-4</strain>
    </source>
</reference>
<dbReference type="EMBL" id="SOZE01000002">
    <property type="protein sequence ID" value="TFF40223.1"/>
    <property type="molecule type" value="Genomic_DNA"/>
</dbReference>
<dbReference type="Proteomes" id="UP000297540">
    <property type="component" value="Unassembled WGS sequence"/>
</dbReference>
<evidence type="ECO:0000313" key="1">
    <source>
        <dbReference type="EMBL" id="TFF40223.1"/>
    </source>
</evidence>
<accession>A0A4Y8SME4</accession>
<protein>
    <submittedName>
        <fullName evidence="1">Twitching motility protein PilT</fullName>
    </submittedName>
</protein>